<feature type="transmembrane region" description="Helical" evidence="1">
    <location>
        <begin position="154"/>
        <end position="173"/>
    </location>
</feature>
<proteinExistence type="predicted"/>
<organism evidence="2 3">
    <name type="scientific">Botrimarina hoheduenensis</name>
    <dbReference type="NCBI Taxonomy" id="2528000"/>
    <lineage>
        <taxon>Bacteria</taxon>
        <taxon>Pseudomonadati</taxon>
        <taxon>Planctomycetota</taxon>
        <taxon>Planctomycetia</taxon>
        <taxon>Pirellulales</taxon>
        <taxon>Lacipirellulaceae</taxon>
        <taxon>Botrimarina</taxon>
    </lineage>
</organism>
<name>A0A5C5W7M9_9BACT</name>
<reference evidence="2 3" key="1">
    <citation type="submission" date="2019-02" db="EMBL/GenBank/DDBJ databases">
        <title>Deep-cultivation of Planctomycetes and their phenomic and genomic characterization uncovers novel biology.</title>
        <authorList>
            <person name="Wiegand S."/>
            <person name="Jogler M."/>
            <person name="Boedeker C."/>
            <person name="Pinto D."/>
            <person name="Vollmers J."/>
            <person name="Rivas-Marin E."/>
            <person name="Kohn T."/>
            <person name="Peeters S.H."/>
            <person name="Heuer A."/>
            <person name="Rast P."/>
            <person name="Oberbeckmann S."/>
            <person name="Bunk B."/>
            <person name="Jeske O."/>
            <person name="Meyerdierks A."/>
            <person name="Storesund J.E."/>
            <person name="Kallscheuer N."/>
            <person name="Luecker S."/>
            <person name="Lage O.M."/>
            <person name="Pohl T."/>
            <person name="Merkel B.J."/>
            <person name="Hornburger P."/>
            <person name="Mueller R.-W."/>
            <person name="Bruemmer F."/>
            <person name="Labrenz M."/>
            <person name="Spormann A.M."/>
            <person name="Op Den Camp H."/>
            <person name="Overmann J."/>
            <person name="Amann R."/>
            <person name="Jetten M.S.M."/>
            <person name="Mascher T."/>
            <person name="Medema M.H."/>
            <person name="Devos D.P."/>
            <person name="Kaster A.-K."/>
            <person name="Ovreas L."/>
            <person name="Rohde M."/>
            <person name="Galperin M.Y."/>
            <person name="Jogler C."/>
        </authorList>
    </citation>
    <scope>NUCLEOTIDE SEQUENCE [LARGE SCALE GENOMIC DNA]</scope>
    <source>
        <strain evidence="2 3">Pla111</strain>
    </source>
</reference>
<dbReference type="AlphaFoldDB" id="A0A5C5W7M9"/>
<keyword evidence="1" id="KW-0812">Transmembrane</keyword>
<evidence type="ECO:0000256" key="1">
    <source>
        <dbReference type="SAM" id="Phobius"/>
    </source>
</evidence>
<gene>
    <name evidence="2" type="ORF">Pla111_15430</name>
</gene>
<sequence>MSVAYLLPCPCGQSLRINVSQAGGVVTCDCGASVVVPRLRELRNLPEVESIEERPSAWGAAQGVLAIGAILAALLLAAAGWLNANEPPAPPQVDTAGYLKSVSVGVEGLSPAQSYDLWLQRYQPLASLGFVDDLQPQIDLAQQAIALHRTYRNVALIAAGLALAGGIVAGLMLRRSGVVKQVNHA</sequence>
<keyword evidence="1" id="KW-1133">Transmembrane helix</keyword>
<evidence type="ECO:0000313" key="3">
    <source>
        <dbReference type="Proteomes" id="UP000318995"/>
    </source>
</evidence>
<accession>A0A5C5W7M9</accession>
<dbReference type="EMBL" id="SJPH01000003">
    <property type="protein sequence ID" value="TWT46447.1"/>
    <property type="molecule type" value="Genomic_DNA"/>
</dbReference>
<protein>
    <submittedName>
        <fullName evidence="2">Uncharacterized protein</fullName>
    </submittedName>
</protein>
<comment type="caution">
    <text evidence="2">The sequence shown here is derived from an EMBL/GenBank/DDBJ whole genome shotgun (WGS) entry which is preliminary data.</text>
</comment>
<keyword evidence="3" id="KW-1185">Reference proteome</keyword>
<dbReference type="RefSeq" id="WP_146572967.1">
    <property type="nucleotide sequence ID" value="NZ_SJPH01000003.1"/>
</dbReference>
<evidence type="ECO:0000313" key="2">
    <source>
        <dbReference type="EMBL" id="TWT46447.1"/>
    </source>
</evidence>
<dbReference type="OrthoDB" id="291015at2"/>
<keyword evidence="1" id="KW-0472">Membrane</keyword>
<dbReference type="Proteomes" id="UP000318995">
    <property type="component" value="Unassembled WGS sequence"/>
</dbReference>
<feature type="transmembrane region" description="Helical" evidence="1">
    <location>
        <begin position="63"/>
        <end position="82"/>
    </location>
</feature>